<dbReference type="Gene3D" id="3.40.50.150">
    <property type="entry name" value="Vaccinia Virus protein VP39"/>
    <property type="match status" value="1"/>
</dbReference>
<gene>
    <name evidence="2" type="ORF">LCGC14_0884350</name>
</gene>
<protein>
    <recommendedName>
        <fullName evidence="1">Methyltransferase type 11 domain-containing protein</fullName>
    </recommendedName>
</protein>
<dbReference type="SUPFAM" id="SSF53335">
    <property type="entry name" value="S-adenosyl-L-methionine-dependent methyltransferases"/>
    <property type="match status" value="1"/>
</dbReference>
<evidence type="ECO:0000259" key="1">
    <source>
        <dbReference type="Pfam" id="PF08241"/>
    </source>
</evidence>
<reference evidence="2" key="1">
    <citation type="journal article" date="2015" name="Nature">
        <title>Complex archaea that bridge the gap between prokaryotes and eukaryotes.</title>
        <authorList>
            <person name="Spang A."/>
            <person name="Saw J.H."/>
            <person name="Jorgensen S.L."/>
            <person name="Zaremba-Niedzwiedzka K."/>
            <person name="Martijn J."/>
            <person name="Lind A.E."/>
            <person name="van Eijk R."/>
            <person name="Schleper C."/>
            <person name="Guy L."/>
            <person name="Ettema T.J."/>
        </authorList>
    </citation>
    <scope>NUCLEOTIDE SEQUENCE</scope>
</reference>
<organism evidence="2">
    <name type="scientific">marine sediment metagenome</name>
    <dbReference type="NCBI Taxonomy" id="412755"/>
    <lineage>
        <taxon>unclassified sequences</taxon>
        <taxon>metagenomes</taxon>
        <taxon>ecological metagenomes</taxon>
    </lineage>
</organism>
<dbReference type="AlphaFoldDB" id="A0A0F9P104"/>
<dbReference type="Pfam" id="PF08241">
    <property type="entry name" value="Methyltransf_11"/>
    <property type="match status" value="1"/>
</dbReference>
<name>A0A0F9P104_9ZZZZ</name>
<dbReference type="EMBL" id="LAZR01002800">
    <property type="protein sequence ID" value="KKN25470.1"/>
    <property type="molecule type" value="Genomic_DNA"/>
</dbReference>
<feature type="domain" description="Methyltransferase type 11" evidence="1">
    <location>
        <begin position="71"/>
        <end position="141"/>
    </location>
</feature>
<evidence type="ECO:0000313" key="2">
    <source>
        <dbReference type="EMBL" id="KKN25470.1"/>
    </source>
</evidence>
<dbReference type="InterPro" id="IPR029063">
    <property type="entry name" value="SAM-dependent_MTases_sf"/>
</dbReference>
<comment type="caution">
    <text evidence="2">The sequence shown here is derived from an EMBL/GenBank/DDBJ whole genome shotgun (WGS) entry which is preliminary data.</text>
</comment>
<accession>A0A0F9P104</accession>
<dbReference type="GO" id="GO:0008757">
    <property type="term" value="F:S-adenosylmethionine-dependent methyltransferase activity"/>
    <property type="evidence" value="ECO:0007669"/>
    <property type="project" value="InterPro"/>
</dbReference>
<proteinExistence type="predicted"/>
<dbReference type="InterPro" id="IPR013216">
    <property type="entry name" value="Methyltransf_11"/>
</dbReference>
<sequence length="252" mass="29239">MDYRKSKSGPGSLLLIIMLPLFVLSMALLVAEQIFNVFAGRLYYIALGWLNKHYYYREWLRFDLIDCESILELGCGAKSPLLHIGYGGKTDAIDIWQPYIERHNMAGDYRRCWQSDILDFEFPQKAYDAVVICDVMEHLQQERVSQVDLFGLMEKCARKKVIIFAPNGFIENDLVDEDPYQEHVSAWEPRDYKTRGYKVLGATGLRFLFGKASLPKRPQFMFYILGMLSQPLVYHFPKLAWHSYAVKKLKGG</sequence>